<feature type="transmembrane region" description="Helical" evidence="5">
    <location>
        <begin position="182"/>
        <end position="199"/>
    </location>
</feature>
<evidence type="ECO:0000313" key="8">
    <source>
        <dbReference type="Proteomes" id="UP000030762"/>
    </source>
</evidence>
<dbReference type="Pfam" id="PF13906">
    <property type="entry name" value="AA_permease_C"/>
    <property type="match status" value="1"/>
</dbReference>
<gene>
    <name evidence="7" type="ORF">SDRG_08241</name>
</gene>
<evidence type="ECO:0000256" key="2">
    <source>
        <dbReference type="ARBA" id="ARBA00022692"/>
    </source>
</evidence>
<feature type="domain" description="Cationic amino acid transporter C-terminal" evidence="6">
    <location>
        <begin position="460"/>
        <end position="509"/>
    </location>
</feature>
<keyword evidence="8" id="KW-1185">Reference proteome</keyword>
<sequence>MWTRKTMAAIVADEASAKLTRQLRLVDLIAIGIGGTVGSGVFATTGLIIAHSAGPAAVISWVIGGLVCLLNGVAYMELSCLVPSSGSTYAYAYHALGELPAAVAGWLLCLEYGISGAGVARSWGTKVQAYCETTFAPRTFTWLNEDYYSIASVLVESASVIIVLLGVPVGTRFVNVMTTAKVLLVLFIICASLSVFTISNVTPFLPPRNASSQSYGPQGLVVGVTQAFFGYIGFDEVCCLAAEASDPRTAVPRAVLGTILGTMVLSAMASLALAGMQPCANVVDFASAFEAHGMVTTAHIVRVGELLTMPVVVFVSFLAQPRVTYAMATDGLLPPIFARVDGDGRLRDGTLLTGGVCTLLAFCVPFEHLWEIISFAILIAFNLANASVLLLRVDDARHVDVARTVWALLGCSGLGMFAFQYGLGQDNAVCLVVAVLLLAGAIVATARLVHPEPRKDTSIYRAPWLPWLPALATTLNWFLLAQMTRETIVLGCLWMLVGAGIYFAHGARYSVHHQTRVCVDESYGLVRASTKAKEPVTDQTRVHLRI</sequence>
<dbReference type="InParanoid" id="T0QJV3"/>
<keyword evidence="2 5" id="KW-0812">Transmembrane</keyword>
<evidence type="ECO:0000256" key="4">
    <source>
        <dbReference type="ARBA" id="ARBA00023136"/>
    </source>
</evidence>
<dbReference type="Gene3D" id="1.20.1740.10">
    <property type="entry name" value="Amino acid/polyamine transporter I"/>
    <property type="match status" value="1"/>
</dbReference>
<evidence type="ECO:0000256" key="3">
    <source>
        <dbReference type="ARBA" id="ARBA00022989"/>
    </source>
</evidence>
<evidence type="ECO:0000313" key="7">
    <source>
        <dbReference type="EMBL" id="EQC34025.1"/>
    </source>
</evidence>
<feature type="transmembrane region" description="Helical" evidence="5">
    <location>
        <begin position="219"/>
        <end position="242"/>
    </location>
</feature>
<feature type="transmembrane region" description="Helical" evidence="5">
    <location>
        <begin position="372"/>
        <end position="393"/>
    </location>
</feature>
<dbReference type="PANTHER" id="PTHR43243:SF82">
    <property type="entry name" value="CATIONIC AMINO ACID TRANSPORTER C-TERMINAL DOMAIN-CONTAINING PROTEIN"/>
    <property type="match status" value="1"/>
</dbReference>
<comment type="subcellular location">
    <subcellularLocation>
        <location evidence="1">Membrane</location>
        <topology evidence="1">Multi-pass membrane protein</topology>
    </subcellularLocation>
</comment>
<dbReference type="Proteomes" id="UP000030762">
    <property type="component" value="Unassembled WGS sequence"/>
</dbReference>
<dbReference type="VEuPathDB" id="FungiDB:SDRG_08241"/>
<dbReference type="STRING" id="1156394.T0QJV3"/>
<evidence type="ECO:0000259" key="6">
    <source>
        <dbReference type="Pfam" id="PF13906"/>
    </source>
</evidence>
<dbReference type="AlphaFoldDB" id="T0QJV3"/>
<reference evidence="7 8" key="1">
    <citation type="submission" date="2012-04" db="EMBL/GenBank/DDBJ databases">
        <title>The Genome Sequence of Saprolegnia declina VS20.</title>
        <authorList>
            <consortium name="The Broad Institute Genome Sequencing Platform"/>
            <person name="Russ C."/>
            <person name="Nusbaum C."/>
            <person name="Tyler B."/>
            <person name="van West P."/>
            <person name="Dieguez-Uribeondo J."/>
            <person name="de Bruijn I."/>
            <person name="Tripathy S."/>
            <person name="Jiang R."/>
            <person name="Young S.K."/>
            <person name="Zeng Q."/>
            <person name="Gargeya S."/>
            <person name="Fitzgerald M."/>
            <person name="Haas B."/>
            <person name="Abouelleil A."/>
            <person name="Alvarado L."/>
            <person name="Arachchi H.M."/>
            <person name="Berlin A."/>
            <person name="Chapman S.B."/>
            <person name="Goldberg J."/>
            <person name="Griggs A."/>
            <person name="Gujja S."/>
            <person name="Hansen M."/>
            <person name="Howarth C."/>
            <person name="Imamovic A."/>
            <person name="Larimer J."/>
            <person name="McCowen C."/>
            <person name="Montmayeur A."/>
            <person name="Murphy C."/>
            <person name="Neiman D."/>
            <person name="Pearson M."/>
            <person name="Priest M."/>
            <person name="Roberts A."/>
            <person name="Saif S."/>
            <person name="Shea T."/>
            <person name="Sisk P."/>
            <person name="Sykes S."/>
            <person name="Wortman J."/>
            <person name="Nusbaum C."/>
            <person name="Birren B."/>
        </authorList>
    </citation>
    <scope>NUCLEOTIDE SEQUENCE [LARGE SCALE GENOMIC DNA]</scope>
    <source>
        <strain evidence="7 8">VS20</strain>
    </source>
</reference>
<feature type="transmembrane region" description="Helical" evidence="5">
    <location>
        <begin position="296"/>
        <end position="319"/>
    </location>
</feature>
<accession>T0QJV3</accession>
<keyword evidence="3 5" id="KW-1133">Transmembrane helix</keyword>
<dbReference type="OMA" id="PHWVWVL"/>
<feature type="transmembrane region" description="Helical" evidence="5">
    <location>
        <begin position="28"/>
        <end position="50"/>
    </location>
</feature>
<protein>
    <recommendedName>
        <fullName evidence="6">Cationic amino acid transporter C-terminal domain-containing protein</fullName>
    </recommendedName>
</protein>
<evidence type="ECO:0000256" key="5">
    <source>
        <dbReference type="SAM" id="Phobius"/>
    </source>
</evidence>
<feature type="transmembrane region" description="Helical" evidence="5">
    <location>
        <begin position="429"/>
        <end position="450"/>
    </location>
</feature>
<feature type="transmembrane region" description="Helical" evidence="5">
    <location>
        <begin position="405"/>
        <end position="423"/>
    </location>
</feature>
<organism evidence="7 8">
    <name type="scientific">Saprolegnia diclina (strain VS20)</name>
    <dbReference type="NCBI Taxonomy" id="1156394"/>
    <lineage>
        <taxon>Eukaryota</taxon>
        <taxon>Sar</taxon>
        <taxon>Stramenopiles</taxon>
        <taxon>Oomycota</taxon>
        <taxon>Saprolegniomycetes</taxon>
        <taxon>Saprolegniales</taxon>
        <taxon>Saprolegniaceae</taxon>
        <taxon>Saprolegnia</taxon>
    </lineage>
</organism>
<dbReference type="EMBL" id="JH767156">
    <property type="protein sequence ID" value="EQC34025.1"/>
    <property type="molecule type" value="Genomic_DNA"/>
</dbReference>
<name>T0QJV3_SAPDV</name>
<feature type="transmembrane region" description="Helical" evidence="5">
    <location>
        <begin position="88"/>
        <end position="108"/>
    </location>
</feature>
<dbReference type="GeneID" id="19948968"/>
<feature type="transmembrane region" description="Helical" evidence="5">
    <location>
        <begin position="254"/>
        <end position="276"/>
    </location>
</feature>
<dbReference type="GO" id="GO:0015171">
    <property type="term" value="F:amino acid transmembrane transporter activity"/>
    <property type="evidence" value="ECO:0007669"/>
    <property type="project" value="TreeGrafter"/>
</dbReference>
<feature type="transmembrane region" description="Helical" evidence="5">
    <location>
        <begin position="147"/>
        <end position="170"/>
    </location>
</feature>
<dbReference type="GO" id="GO:0016020">
    <property type="term" value="C:membrane"/>
    <property type="evidence" value="ECO:0007669"/>
    <property type="project" value="UniProtKB-SubCell"/>
</dbReference>
<dbReference type="PIRSF" id="PIRSF006060">
    <property type="entry name" value="AA_transporter"/>
    <property type="match status" value="1"/>
</dbReference>
<feature type="transmembrane region" description="Helical" evidence="5">
    <location>
        <begin position="56"/>
        <end position="76"/>
    </location>
</feature>
<keyword evidence="4 5" id="KW-0472">Membrane</keyword>
<dbReference type="OrthoDB" id="5982228at2759"/>
<feature type="transmembrane region" description="Helical" evidence="5">
    <location>
        <begin position="487"/>
        <end position="504"/>
    </location>
</feature>
<evidence type="ECO:0000256" key="1">
    <source>
        <dbReference type="ARBA" id="ARBA00004141"/>
    </source>
</evidence>
<dbReference type="InterPro" id="IPR029485">
    <property type="entry name" value="CAT_C"/>
</dbReference>
<dbReference type="Pfam" id="PF13520">
    <property type="entry name" value="AA_permease_2"/>
    <property type="match status" value="1"/>
</dbReference>
<dbReference type="PANTHER" id="PTHR43243">
    <property type="entry name" value="INNER MEMBRANE TRANSPORTER YGJI-RELATED"/>
    <property type="match status" value="1"/>
</dbReference>
<proteinExistence type="predicted"/>
<feature type="transmembrane region" description="Helical" evidence="5">
    <location>
        <begin position="462"/>
        <end position="481"/>
    </location>
</feature>
<dbReference type="RefSeq" id="XP_008612337.1">
    <property type="nucleotide sequence ID" value="XM_008614115.1"/>
</dbReference>
<dbReference type="eggNOG" id="KOG1286">
    <property type="taxonomic scope" value="Eukaryota"/>
</dbReference>
<dbReference type="InterPro" id="IPR002293">
    <property type="entry name" value="AA/rel_permease1"/>
</dbReference>